<dbReference type="GO" id="GO:0005737">
    <property type="term" value="C:cytoplasm"/>
    <property type="evidence" value="ECO:0007669"/>
    <property type="project" value="UniProtKB-SubCell"/>
</dbReference>
<comment type="subunit">
    <text evidence="2 5">Homodecamer; pentamer of dimers.</text>
</comment>
<evidence type="ECO:0000256" key="7">
    <source>
        <dbReference type="PIRSR" id="PIRSR000388-2"/>
    </source>
</evidence>
<feature type="binding site" evidence="5 8">
    <location>
        <position position="116"/>
    </location>
    <ligand>
        <name>Mg(2+)</name>
        <dbReference type="ChEBI" id="CHEBI:18420"/>
    </ligand>
</feature>
<dbReference type="NCBIfam" id="TIGR00222">
    <property type="entry name" value="panB"/>
    <property type="match status" value="1"/>
</dbReference>
<feature type="binding site" evidence="5 8">
    <location>
        <position position="84"/>
    </location>
    <ligand>
        <name>Mg(2+)</name>
        <dbReference type="ChEBI" id="CHEBI:18420"/>
    </ligand>
</feature>
<keyword evidence="5 8" id="KW-0479">Metal-binding</keyword>
<evidence type="ECO:0000256" key="1">
    <source>
        <dbReference type="ARBA" id="ARBA00008676"/>
    </source>
</evidence>
<dbReference type="InterPro" id="IPR040442">
    <property type="entry name" value="Pyrv_kinase-like_dom_sf"/>
</dbReference>
<dbReference type="InterPro" id="IPR003700">
    <property type="entry name" value="Pantoate_hydroxy_MeTrfase"/>
</dbReference>
<evidence type="ECO:0000256" key="4">
    <source>
        <dbReference type="ARBA" id="ARBA00022679"/>
    </source>
</evidence>
<evidence type="ECO:0000256" key="6">
    <source>
        <dbReference type="PIRSR" id="PIRSR000388-1"/>
    </source>
</evidence>
<evidence type="ECO:0000256" key="2">
    <source>
        <dbReference type="ARBA" id="ARBA00011424"/>
    </source>
</evidence>
<keyword evidence="5" id="KW-0963">Cytoplasm</keyword>
<gene>
    <name evidence="5 9" type="primary">panB</name>
    <name evidence="9" type="ORF">STSP1_01864</name>
</gene>
<evidence type="ECO:0000256" key="3">
    <source>
        <dbReference type="ARBA" id="ARBA00022655"/>
    </source>
</evidence>
<keyword evidence="10" id="KW-1185">Reference proteome</keyword>
<dbReference type="GO" id="GO:0000287">
    <property type="term" value="F:magnesium ion binding"/>
    <property type="evidence" value="ECO:0007669"/>
    <property type="project" value="TreeGrafter"/>
</dbReference>
<dbReference type="RefSeq" id="WP_085756098.1">
    <property type="nucleotide sequence ID" value="NZ_CP021023.1"/>
</dbReference>
<dbReference type="GO" id="GO:0003864">
    <property type="term" value="F:3-methyl-2-oxobutanoate hydroxymethyltransferase activity"/>
    <property type="evidence" value="ECO:0007669"/>
    <property type="project" value="UniProtKB-UniRule"/>
</dbReference>
<dbReference type="UniPathway" id="UPA00028">
    <property type="reaction ID" value="UER00003"/>
</dbReference>
<comment type="similarity">
    <text evidence="1 5">Belongs to the PanB family.</text>
</comment>
<comment type="catalytic activity">
    <reaction evidence="5">
        <text>(6R)-5,10-methylene-5,6,7,8-tetrahydrofolate + 3-methyl-2-oxobutanoate + H2O = 2-dehydropantoate + (6S)-5,6,7,8-tetrahydrofolate</text>
        <dbReference type="Rhea" id="RHEA:11824"/>
        <dbReference type="ChEBI" id="CHEBI:11561"/>
        <dbReference type="ChEBI" id="CHEBI:11851"/>
        <dbReference type="ChEBI" id="CHEBI:15377"/>
        <dbReference type="ChEBI" id="CHEBI:15636"/>
        <dbReference type="ChEBI" id="CHEBI:57453"/>
        <dbReference type="EC" id="2.1.2.11"/>
    </reaction>
</comment>
<dbReference type="Proteomes" id="UP000193334">
    <property type="component" value="Chromosome"/>
</dbReference>
<comment type="cofactor">
    <cofactor evidence="5 8">
        <name>Mg(2+)</name>
        <dbReference type="ChEBI" id="CHEBI:18420"/>
    </cofactor>
    <text evidence="5 8">Binds 1 Mg(2+) ion per subunit.</text>
</comment>
<dbReference type="GO" id="GO:0015940">
    <property type="term" value="P:pantothenate biosynthetic process"/>
    <property type="evidence" value="ECO:0007669"/>
    <property type="project" value="UniProtKB-UniRule"/>
</dbReference>
<feature type="binding site" evidence="5 8">
    <location>
        <position position="45"/>
    </location>
    <ligand>
        <name>Mg(2+)</name>
        <dbReference type="ChEBI" id="CHEBI:18420"/>
    </ligand>
</feature>
<keyword evidence="9" id="KW-0489">Methyltransferase</keyword>
<dbReference type="GO" id="GO:0032259">
    <property type="term" value="P:methylation"/>
    <property type="evidence" value="ECO:0007669"/>
    <property type="project" value="UniProtKB-KW"/>
</dbReference>
<feature type="binding site" evidence="5 7">
    <location>
        <position position="84"/>
    </location>
    <ligand>
        <name>3-methyl-2-oxobutanoate</name>
        <dbReference type="ChEBI" id="CHEBI:11851"/>
    </ligand>
</feature>
<dbReference type="EC" id="2.1.2.11" evidence="5"/>
<dbReference type="KEGG" id="pbp:STSP1_01864"/>
<evidence type="ECO:0000256" key="8">
    <source>
        <dbReference type="PIRSR" id="PIRSR000388-3"/>
    </source>
</evidence>
<organism evidence="9 10">
    <name type="scientific">Sedimentisphaera salicampi</name>
    <dbReference type="NCBI Taxonomy" id="1941349"/>
    <lineage>
        <taxon>Bacteria</taxon>
        <taxon>Pseudomonadati</taxon>
        <taxon>Planctomycetota</taxon>
        <taxon>Phycisphaerae</taxon>
        <taxon>Sedimentisphaerales</taxon>
        <taxon>Sedimentisphaeraceae</taxon>
        <taxon>Sedimentisphaera</taxon>
    </lineage>
</organism>
<dbReference type="Pfam" id="PF02548">
    <property type="entry name" value="Pantoate_transf"/>
    <property type="match status" value="1"/>
</dbReference>
<dbReference type="InterPro" id="IPR015813">
    <property type="entry name" value="Pyrv/PenolPyrv_kinase-like_dom"/>
</dbReference>
<dbReference type="HAMAP" id="MF_00156">
    <property type="entry name" value="PanB"/>
    <property type="match status" value="1"/>
</dbReference>
<feature type="binding site" evidence="5 7">
    <location>
        <begin position="45"/>
        <end position="46"/>
    </location>
    <ligand>
        <name>3-methyl-2-oxobutanoate</name>
        <dbReference type="ChEBI" id="CHEBI:11851"/>
    </ligand>
</feature>
<protein>
    <recommendedName>
        <fullName evidence="5">3-methyl-2-oxobutanoate hydroxymethyltransferase</fullName>
        <ecNumber evidence="5">2.1.2.11</ecNumber>
    </recommendedName>
    <alternativeName>
        <fullName evidence="5">Ketopantoate hydroxymethyltransferase</fullName>
        <shortName evidence="5">KPHMT</shortName>
    </alternativeName>
</protein>
<reference evidence="10" key="1">
    <citation type="submission" date="2017-04" db="EMBL/GenBank/DDBJ databases">
        <title>Comparative genomics and description of representatives of a novel lineage of planctomycetes thriving in anoxic sediments.</title>
        <authorList>
            <person name="Spring S."/>
            <person name="Bunk B."/>
            <person name="Sproer C."/>
        </authorList>
    </citation>
    <scope>NUCLEOTIDE SEQUENCE [LARGE SCALE GENOMIC DNA]</scope>
    <source>
        <strain evidence="10">ST-PulAB-D4</strain>
    </source>
</reference>
<evidence type="ECO:0000256" key="5">
    <source>
        <dbReference type="HAMAP-Rule" id="MF_00156"/>
    </source>
</evidence>
<dbReference type="CDD" id="cd06557">
    <property type="entry name" value="KPHMT-like"/>
    <property type="match status" value="1"/>
</dbReference>
<keyword evidence="5 8" id="KW-0460">Magnesium</keyword>
<accession>A0A1W6LNW1</accession>
<evidence type="ECO:0000313" key="10">
    <source>
        <dbReference type="Proteomes" id="UP000193334"/>
    </source>
</evidence>
<evidence type="ECO:0000313" key="9">
    <source>
        <dbReference type="EMBL" id="ARN57457.1"/>
    </source>
</evidence>
<dbReference type="GO" id="GO:0008168">
    <property type="term" value="F:methyltransferase activity"/>
    <property type="evidence" value="ECO:0007669"/>
    <property type="project" value="UniProtKB-KW"/>
</dbReference>
<feature type="binding site" evidence="5 7">
    <location>
        <position position="114"/>
    </location>
    <ligand>
        <name>3-methyl-2-oxobutanoate</name>
        <dbReference type="ChEBI" id="CHEBI:11851"/>
    </ligand>
</feature>
<keyword evidence="4 5" id="KW-0808">Transferase</keyword>
<comment type="pathway">
    <text evidence="5">Cofactor biosynthesis; (R)-pantothenate biosynthesis; (R)-pantoate from 3-methyl-2-oxobutanoate: step 1/2.</text>
</comment>
<dbReference type="EMBL" id="CP021023">
    <property type="protein sequence ID" value="ARN57457.1"/>
    <property type="molecule type" value="Genomic_DNA"/>
</dbReference>
<dbReference type="NCBIfam" id="NF001452">
    <property type="entry name" value="PRK00311.1"/>
    <property type="match status" value="1"/>
</dbReference>
<proteinExistence type="inferred from homology"/>
<feature type="active site" description="Proton acceptor" evidence="5 6">
    <location>
        <position position="183"/>
    </location>
</feature>
<dbReference type="STRING" id="1941349.STSP1_01864"/>
<name>A0A1W6LNW1_9BACT</name>
<dbReference type="PANTHER" id="PTHR20881">
    <property type="entry name" value="3-METHYL-2-OXOBUTANOATE HYDROXYMETHYLTRANSFERASE"/>
    <property type="match status" value="1"/>
</dbReference>
<comment type="function">
    <text evidence="5">Catalyzes the reversible reaction in which hydroxymethyl group from 5,10-methylenetetrahydrofolate is transferred onto alpha-ketoisovalerate to form ketopantoate.</text>
</comment>
<dbReference type="SUPFAM" id="SSF51621">
    <property type="entry name" value="Phosphoenolpyruvate/pyruvate domain"/>
    <property type="match status" value="1"/>
</dbReference>
<dbReference type="PANTHER" id="PTHR20881:SF0">
    <property type="entry name" value="3-METHYL-2-OXOBUTANOATE HYDROXYMETHYLTRANSFERASE"/>
    <property type="match status" value="1"/>
</dbReference>
<comment type="subcellular location">
    <subcellularLocation>
        <location evidence="5">Cytoplasm</location>
    </subcellularLocation>
</comment>
<dbReference type="Gene3D" id="3.20.20.60">
    <property type="entry name" value="Phosphoenolpyruvate-binding domains"/>
    <property type="match status" value="1"/>
</dbReference>
<sequence length="283" mass="30503">MNKQKVADLYEKKNKGERFSLLTCYDYTMARILSKTDVDMLLTGDSASQMILGENNTLNISMDMLTALTKSVKRGAPDKLVAADMPFMSYQPSIERALINAGRFVAEAEADAVKIESGWPQVETVRAAADSGICIIAHIGLRPQSIGLKGRPKAEGTYAEDAVDLIKLALALEEAGAGFILLEAAARETAELMQSRLSIPLIGCGAGPSCDGQVLVVNDVMGMFDGPAPKFARKYAEIGSSIAAAANAYHEDVVSGAYPQDTESYHIKTQEKQKLDDMLKEMS</sequence>
<dbReference type="PIRSF" id="PIRSF000388">
    <property type="entry name" value="Pantoate_hydroxy_MeTrfase"/>
    <property type="match status" value="1"/>
</dbReference>
<keyword evidence="3 5" id="KW-0566">Pantothenate biosynthesis</keyword>
<dbReference type="AlphaFoldDB" id="A0A1W6LNW1"/>